<dbReference type="EMBL" id="CP061800">
    <property type="protein sequence ID" value="QTA85019.1"/>
    <property type="molecule type" value="Genomic_DNA"/>
</dbReference>
<dbReference type="KEGG" id="dmm:dnm_010230"/>
<name>A0A975GKU7_9BACT</name>
<gene>
    <name evidence="1" type="ORF">dnm_010230</name>
</gene>
<organism evidence="1 2">
    <name type="scientific">Desulfonema magnum</name>
    <dbReference type="NCBI Taxonomy" id="45655"/>
    <lineage>
        <taxon>Bacteria</taxon>
        <taxon>Pseudomonadati</taxon>
        <taxon>Thermodesulfobacteriota</taxon>
        <taxon>Desulfobacteria</taxon>
        <taxon>Desulfobacterales</taxon>
        <taxon>Desulfococcaceae</taxon>
        <taxon>Desulfonema</taxon>
    </lineage>
</organism>
<protein>
    <submittedName>
        <fullName evidence="1">Uncharacterized protein</fullName>
    </submittedName>
</protein>
<sequence length="110" mass="12733">MSSIKPLNKQYIFYKLNSCFLKTDWPSTSSGHCLIFGRHITAFPELVEGRKGRAMLLTQAVPKGSGVQKLYFFACEKAFFALRRKHRKIRLRLSQQYWEGTTDGKNNSKK</sequence>
<dbReference type="Proteomes" id="UP000663722">
    <property type="component" value="Chromosome"/>
</dbReference>
<proteinExistence type="predicted"/>
<accession>A0A975GKU7</accession>
<evidence type="ECO:0000313" key="1">
    <source>
        <dbReference type="EMBL" id="QTA85019.1"/>
    </source>
</evidence>
<dbReference type="AlphaFoldDB" id="A0A975GKU7"/>
<reference evidence="1" key="1">
    <citation type="journal article" date="2021" name="Microb. Physiol.">
        <title>Proteogenomic Insights into the Physiology of Marine, Sulfate-Reducing, Filamentous Desulfonema limicola and Desulfonema magnum.</title>
        <authorList>
            <person name="Schnaars V."/>
            <person name="Wohlbrand L."/>
            <person name="Scheve S."/>
            <person name="Hinrichs C."/>
            <person name="Reinhardt R."/>
            <person name="Rabus R."/>
        </authorList>
    </citation>
    <scope>NUCLEOTIDE SEQUENCE</scope>
    <source>
        <strain evidence="1">4be13</strain>
    </source>
</reference>
<keyword evidence="2" id="KW-1185">Reference proteome</keyword>
<evidence type="ECO:0000313" key="2">
    <source>
        <dbReference type="Proteomes" id="UP000663722"/>
    </source>
</evidence>